<keyword evidence="2" id="KW-0472">Membrane</keyword>
<feature type="transmembrane region" description="Helical" evidence="2">
    <location>
        <begin position="7"/>
        <end position="25"/>
    </location>
</feature>
<proteinExistence type="predicted"/>
<dbReference type="AlphaFoldDB" id="A0A0F7SQJ3"/>
<dbReference type="EMBL" id="LN483142">
    <property type="protein sequence ID" value="CED82954.1"/>
    <property type="molecule type" value="Genomic_DNA"/>
</dbReference>
<protein>
    <recommendedName>
        <fullName evidence="4">Actin cortical patch SUR7/pH-response regulator PalI</fullName>
    </recommendedName>
</protein>
<keyword evidence="2" id="KW-0812">Transmembrane</keyword>
<sequence length="280" mass="30126">MRKAPYVLALPVLVVTIVAGFAALFRPDWIVSTTSPAGSPLLVRTEYGLWRKCTKATIKRNQPNTFSPHMWEGASWTLDALDVPPPSNETYIVGEWKCASIENSFIVDISNASSEMNSKGTGKFCVLWSTAGYLTILSLLPLLASCVALLVIAVGAGERQVRKSRRKKGWKGVAGCCLFSAILQIIAFAMAAHVFRTDSPRFLIHARLYTSFWLIVGASTLSLALFGALTFTGLAARAGKRWAGGRSAGKKRGRHGRNPSTGSARQAGATADENAPLLNA</sequence>
<feature type="transmembrane region" description="Helical" evidence="2">
    <location>
        <begin position="212"/>
        <end position="236"/>
    </location>
</feature>
<feature type="region of interest" description="Disordered" evidence="1">
    <location>
        <begin position="244"/>
        <end position="280"/>
    </location>
</feature>
<name>A0A0F7SQJ3_PHARH</name>
<reference evidence="3" key="1">
    <citation type="submission" date="2014-08" db="EMBL/GenBank/DDBJ databases">
        <authorList>
            <person name="Sharma Rahul"/>
            <person name="Thines Marco"/>
        </authorList>
    </citation>
    <scope>NUCLEOTIDE SEQUENCE</scope>
</reference>
<dbReference type="Gene3D" id="1.20.140.150">
    <property type="match status" value="1"/>
</dbReference>
<keyword evidence="2" id="KW-1133">Transmembrane helix</keyword>
<feature type="transmembrane region" description="Helical" evidence="2">
    <location>
        <begin position="133"/>
        <end position="157"/>
    </location>
</feature>
<feature type="compositionally biased region" description="Basic residues" evidence="1">
    <location>
        <begin position="248"/>
        <end position="257"/>
    </location>
</feature>
<feature type="transmembrane region" description="Helical" evidence="2">
    <location>
        <begin position="169"/>
        <end position="192"/>
    </location>
</feature>
<accession>A0A0F7SQJ3</accession>
<evidence type="ECO:0008006" key="4">
    <source>
        <dbReference type="Google" id="ProtNLM"/>
    </source>
</evidence>
<evidence type="ECO:0000256" key="1">
    <source>
        <dbReference type="SAM" id="MobiDB-lite"/>
    </source>
</evidence>
<evidence type="ECO:0000313" key="3">
    <source>
        <dbReference type="EMBL" id="CED82954.1"/>
    </source>
</evidence>
<organism evidence="3">
    <name type="scientific">Phaffia rhodozyma</name>
    <name type="common">Yeast</name>
    <name type="synonym">Xanthophyllomyces dendrorhous</name>
    <dbReference type="NCBI Taxonomy" id="264483"/>
    <lineage>
        <taxon>Eukaryota</taxon>
        <taxon>Fungi</taxon>
        <taxon>Dikarya</taxon>
        <taxon>Basidiomycota</taxon>
        <taxon>Agaricomycotina</taxon>
        <taxon>Tremellomycetes</taxon>
        <taxon>Cystofilobasidiales</taxon>
        <taxon>Mrakiaceae</taxon>
        <taxon>Phaffia</taxon>
    </lineage>
</organism>
<evidence type="ECO:0000256" key="2">
    <source>
        <dbReference type="SAM" id="Phobius"/>
    </source>
</evidence>